<dbReference type="SUPFAM" id="SSF52540">
    <property type="entry name" value="P-loop containing nucleoside triphosphate hydrolases"/>
    <property type="match status" value="1"/>
</dbReference>
<evidence type="ECO:0000256" key="5">
    <source>
        <dbReference type="ARBA" id="ARBA00022967"/>
    </source>
</evidence>
<protein>
    <submittedName>
        <fullName evidence="8">Heme ABC transporter ATP-binding protein</fullName>
    </submittedName>
</protein>
<dbReference type="CDD" id="cd03214">
    <property type="entry name" value="ABC_Iron-Siderophores_B12_Hemin"/>
    <property type="match status" value="1"/>
</dbReference>
<keyword evidence="4 8" id="KW-0067">ATP-binding</keyword>
<comment type="function">
    <text evidence="6">Part of the ABC transporter complex HmuTUV involved in hemin import. Responsible for energy coupling to the transport system.</text>
</comment>
<organism evidence="8 9">
    <name type="scientific">Parvibaculum sedimenti</name>
    <dbReference type="NCBI Taxonomy" id="2608632"/>
    <lineage>
        <taxon>Bacteria</taxon>
        <taxon>Pseudomonadati</taxon>
        <taxon>Pseudomonadota</taxon>
        <taxon>Alphaproteobacteria</taxon>
        <taxon>Hyphomicrobiales</taxon>
        <taxon>Parvibaculaceae</taxon>
        <taxon>Parvibaculum</taxon>
    </lineage>
</organism>
<dbReference type="InterPro" id="IPR027417">
    <property type="entry name" value="P-loop_NTPase"/>
</dbReference>
<dbReference type="Proteomes" id="UP000468901">
    <property type="component" value="Unassembled WGS sequence"/>
</dbReference>
<dbReference type="InterPro" id="IPR003593">
    <property type="entry name" value="AAA+_ATPase"/>
</dbReference>
<evidence type="ECO:0000256" key="3">
    <source>
        <dbReference type="ARBA" id="ARBA00022741"/>
    </source>
</evidence>
<evidence type="ECO:0000256" key="6">
    <source>
        <dbReference type="ARBA" id="ARBA00037066"/>
    </source>
</evidence>
<dbReference type="AlphaFoldDB" id="A0A6N6VDT0"/>
<evidence type="ECO:0000256" key="4">
    <source>
        <dbReference type="ARBA" id="ARBA00022840"/>
    </source>
</evidence>
<gene>
    <name evidence="8" type="ORF">F2P47_15375</name>
</gene>
<keyword evidence="3" id="KW-0547">Nucleotide-binding</keyword>
<dbReference type="PANTHER" id="PTHR42794">
    <property type="entry name" value="HEMIN IMPORT ATP-BINDING PROTEIN HMUV"/>
    <property type="match status" value="1"/>
</dbReference>
<evidence type="ECO:0000313" key="9">
    <source>
        <dbReference type="Proteomes" id="UP000468901"/>
    </source>
</evidence>
<dbReference type="PANTHER" id="PTHR42794:SF1">
    <property type="entry name" value="HEMIN IMPORT ATP-BINDING PROTEIN HMUV"/>
    <property type="match status" value="1"/>
</dbReference>
<accession>A0A6N6VDT0</accession>
<proteinExistence type="inferred from homology"/>
<keyword evidence="5" id="KW-1278">Translocase</keyword>
<dbReference type="PROSITE" id="PS50893">
    <property type="entry name" value="ABC_TRANSPORTER_2"/>
    <property type="match status" value="1"/>
</dbReference>
<name>A0A6N6VDT0_9HYPH</name>
<dbReference type="RefSeq" id="WP_152217267.1">
    <property type="nucleotide sequence ID" value="NZ_JBAQYD010000161.1"/>
</dbReference>
<dbReference type="EMBL" id="WESC01000016">
    <property type="protein sequence ID" value="KAB7738816.1"/>
    <property type="molecule type" value="Genomic_DNA"/>
</dbReference>
<feature type="domain" description="ABC transporter" evidence="7">
    <location>
        <begin position="2"/>
        <end position="244"/>
    </location>
</feature>
<sequence>MIEARDLALRIGARNIVDGVSFAIRPGRVTALLGPNGAGKSTLISLLSGEHRPDGGSVEIDGEAMESFDPLALAKRRAVLLQHSSLDFDFTVAEVVALGRLPFRATRDALDDDEACLAARCQSGIEPLWSRLYRTLSGGERQRVQFARALAQIWRRENGVSVRRYLMLDEPTSALDLRHRRLLLESSRRLAGEGIGVLAVLHDLNLAADYADDVVLLDNGRVMAAGEKDQVLTQENLSACFMTPVEIMTRADGSKAILA</sequence>
<dbReference type="Gene3D" id="3.40.50.300">
    <property type="entry name" value="P-loop containing nucleotide triphosphate hydrolases"/>
    <property type="match status" value="1"/>
</dbReference>
<evidence type="ECO:0000313" key="8">
    <source>
        <dbReference type="EMBL" id="KAB7738816.1"/>
    </source>
</evidence>
<dbReference type="GO" id="GO:0005524">
    <property type="term" value="F:ATP binding"/>
    <property type="evidence" value="ECO:0007669"/>
    <property type="project" value="UniProtKB-KW"/>
</dbReference>
<dbReference type="InterPro" id="IPR017871">
    <property type="entry name" value="ABC_transporter-like_CS"/>
</dbReference>
<dbReference type="SMART" id="SM00382">
    <property type="entry name" value="AAA"/>
    <property type="match status" value="1"/>
</dbReference>
<dbReference type="PROSITE" id="PS00211">
    <property type="entry name" value="ABC_TRANSPORTER_1"/>
    <property type="match status" value="1"/>
</dbReference>
<dbReference type="Pfam" id="PF00005">
    <property type="entry name" value="ABC_tran"/>
    <property type="match status" value="1"/>
</dbReference>
<evidence type="ECO:0000259" key="7">
    <source>
        <dbReference type="PROSITE" id="PS50893"/>
    </source>
</evidence>
<keyword evidence="9" id="KW-1185">Reference proteome</keyword>
<evidence type="ECO:0000256" key="1">
    <source>
        <dbReference type="ARBA" id="ARBA00005417"/>
    </source>
</evidence>
<reference evidence="8 9" key="1">
    <citation type="submission" date="2019-09" db="EMBL/GenBank/DDBJ databases">
        <title>Parvibaculum sedimenti sp. nov., isolated from sediment.</title>
        <authorList>
            <person name="Wang Y."/>
        </authorList>
    </citation>
    <scope>NUCLEOTIDE SEQUENCE [LARGE SCALE GENOMIC DNA]</scope>
    <source>
        <strain evidence="8 9">HXT-9</strain>
    </source>
</reference>
<comment type="caution">
    <text evidence="8">The sequence shown here is derived from an EMBL/GenBank/DDBJ whole genome shotgun (WGS) entry which is preliminary data.</text>
</comment>
<dbReference type="GO" id="GO:0016887">
    <property type="term" value="F:ATP hydrolysis activity"/>
    <property type="evidence" value="ECO:0007669"/>
    <property type="project" value="InterPro"/>
</dbReference>
<dbReference type="NCBIfam" id="NF010068">
    <property type="entry name" value="PRK13548.1"/>
    <property type="match status" value="1"/>
</dbReference>
<dbReference type="InterPro" id="IPR003439">
    <property type="entry name" value="ABC_transporter-like_ATP-bd"/>
</dbReference>
<evidence type="ECO:0000256" key="2">
    <source>
        <dbReference type="ARBA" id="ARBA00022448"/>
    </source>
</evidence>
<comment type="similarity">
    <text evidence="1">Belongs to the ABC transporter superfamily.</text>
</comment>
<keyword evidence="2" id="KW-0813">Transport</keyword>